<dbReference type="EMBL" id="DF973165">
    <property type="protein sequence ID" value="GAU16958.1"/>
    <property type="molecule type" value="Genomic_DNA"/>
</dbReference>
<protein>
    <submittedName>
        <fullName evidence="2">Uncharacterized protein</fullName>
    </submittedName>
</protein>
<gene>
    <name evidence="2" type="ORF">TSUD_37160</name>
</gene>
<sequence>MLRNSRTVQFLARRNKFSEKQTIMVLVGSNSIFVFQVIIEFTLPLAETYAIVSAAMAKRKGETI</sequence>
<evidence type="ECO:0000313" key="2">
    <source>
        <dbReference type="EMBL" id="GAU16958.1"/>
    </source>
</evidence>
<organism evidence="2 3">
    <name type="scientific">Trifolium subterraneum</name>
    <name type="common">Subterranean clover</name>
    <dbReference type="NCBI Taxonomy" id="3900"/>
    <lineage>
        <taxon>Eukaryota</taxon>
        <taxon>Viridiplantae</taxon>
        <taxon>Streptophyta</taxon>
        <taxon>Embryophyta</taxon>
        <taxon>Tracheophyta</taxon>
        <taxon>Spermatophyta</taxon>
        <taxon>Magnoliopsida</taxon>
        <taxon>eudicotyledons</taxon>
        <taxon>Gunneridae</taxon>
        <taxon>Pentapetalae</taxon>
        <taxon>rosids</taxon>
        <taxon>fabids</taxon>
        <taxon>Fabales</taxon>
        <taxon>Fabaceae</taxon>
        <taxon>Papilionoideae</taxon>
        <taxon>50 kb inversion clade</taxon>
        <taxon>NPAAA clade</taxon>
        <taxon>Hologalegina</taxon>
        <taxon>IRL clade</taxon>
        <taxon>Trifolieae</taxon>
        <taxon>Trifolium</taxon>
    </lineage>
</organism>
<proteinExistence type="predicted"/>
<accession>A0A2Z6MFX5</accession>
<keyword evidence="1" id="KW-0472">Membrane</keyword>
<dbReference type="Proteomes" id="UP000242715">
    <property type="component" value="Unassembled WGS sequence"/>
</dbReference>
<name>A0A2Z6MFX5_TRISU</name>
<keyword evidence="3" id="KW-1185">Reference proteome</keyword>
<evidence type="ECO:0000313" key="3">
    <source>
        <dbReference type="Proteomes" id="UP000242715"/>
    </source>
</evidence>
<feature type="transmembrane region" description="Helical" evidence="1">
    <location>
        <begin position="21"/>
        <end position="39"/>
    </location>
</feature>
<reference evidence="3" key="1">
    <citation type="journal article" date="2017" name="Front. Plant Sci.">
        <title>Climate Clever Clovers: New Paradigm to Reduce the Environmental Footprint of Ruminants by Breeding Low Methanogenic Forages Utilizing Haplotype Variation.</title>
        <authorList>
            <person name="Kaur P."/>
            <person name="Appels R."/>
            <person name="Bayer P.E."/>
            <person name="Keeble-Gagnere G."/>
            <person name="Wang J."/>
            <person name="Hirakawa H."/>
            <person name="Shirasawa K."/>
            <person name="Vercoe P."/>
            <person name="Stefanova K."/>
            <person name="Durmic Z."/>
            <person name="Nichols P."/>
            <person name="Revell C."/>
            <person name="Isobe S.N."/>
            <person name="Edwards D."/>
            <person name="Erskine W."/>
        </authorList>
    </citation>
    <scope>NUCLEOTIDE SEQUENCE [LARGE SCALE GENOMIC DNA]</scope>
    <source>
        <strain evidence="3">cv. Daliak</strain>
    </source>
</reference>
<evidence type="ECO:0000256" key="1">
    <source>
        <dbReference type="SAM" id="Phobius"/>
    </source>
</evidence>
<dbReference type="AlphaFoldDB" id="A0A2Z6MFX5"/>
<keyword evidence="1" id="KW-1133">Transmembrane helix</keyword>
<keyword evidence="1" id="KW-0812">Transmembrane</keyword>